<protein>
    <submittedName>
        <fullName evidence="1">Uncharacterized protein</fullName>
    </submittedName>
</protein>
<dbReference type="SUPFAM" id="SSF160424">
    <property type="entry name" value="BH3703-like"/>
    <property type="match status" value="1"/>
</dbReference>
<proteinExistence type="predicted"/>
<dbReference type="InterPro" id="IPR006728">
    <property type="entry name" value="YezG-like"/>
</dbReference>
<dbReference type="InterPro" id="IPR036170">
    <property type="entry name" value="YezG-like_sf"/>
</dbReference>
<dbReference type="Pfam" id="PF04634">
    <property type="entry name" value="YezG-like"/>
    <property type="match status" value="1"/>
</dbReference>
<dbReference type="Proteomes" id="UP000195696">
    <property type="component" value="Unassembled WGS sequence"/>
</dbReference>
<evidence type="ECO:0000313" key="1">
    <source>
        <dbReference type="EMBL" id="SCB69034.1"/>
    </source>
</evidence>
<dbReference type="Gene3D" id="3.30.500.20">
    <property type="entry name" value="BH3703-like domains"/>
    <property type="match status" value="1"/>
</dbReference>
<name>A0A1D3MNX2_BACMY</name>
<organism evidence="1 2">
    <name type="scientific">Bacillus mycoides</name>
    <dbReference type="NCBI Taxonomy" id="1405"/>
    <lineage>
        <taxon>Bacteria</taxon>
        <taxon>Bacillati</taxon>
        <taxon>Bacillota</taxon>
        <taxon>Bacilli</taxon>
        <taxon>Bacillales</taxon>
        <taxon>Bacillaceae</taxon>
        <taxon>Bacillus</taxon>
        <taxon>Bacillus cereus group</taxon>
    </lineage>
</organism>
<dbReference type="RefSeq" id="WP_002110814.1">
    <property type="nucleotide sequence ID" value="NZ_FMAK01000036.1"/>
</dbReference>
<gene>
    <name evidence="1" type="ORF">BWGO95_03186</name>
</gene>
<dbReference type="AlphaFoldDB" id="A0A1D3MNX2"/>
<reference evidence="1 2" key="1">
    <citation type="submission" date="2016-08" db="EMBL/GenBank/DDBJ databases">
        <authorList>
            <person name="Seilhamer J.J."/>
        </authorList>
    </citation>
    <scope>NUCLEOTIDE SEQUENCE [LARGE SCALE GENOMIC DNA]</scope>
    <source>
        <strain evidence="1 2">SDA_GO95</strain>
    </source>
</reference>
<evidence type="ECO:0000313" key="2">
    <source>
        <dbReference type="Proteomes" id="UP000195696"/>
    </source>
</evidence>
<dbReference type="EMBL" id="FMAK01000036">
    <property type="protein sequence ID" value="SCB69034.1"/>
    <property type="molecule type" value="Genomic_DNA"/>
</dbReference>
<accession>A0A1D3MNX2</accession>
<sequence>MSDELRKIFKENEQELWCFFTLSLDSDGKLKVHYDYTNWFNTDYIFNGQLVILEYKYLGTELDNSKSKDLIAKYLDEYPNNVTWLNRAGYEYSVDQIQRGKIIEKDRKRNRLLKNKYSMMVIPS</sequence>